<protein>
    <submittedName>
        <fullName evidence="2">Uncharacterized protein</fullName>
    </submittedName>
</protein>
<gene>
    <name evidence="2" type="ORF">LIER_29573</name>
</gene>
<accession>A0AAV3RPS7</accession>
<name>A0AAV3RPS7_LITER</name>
<organism evidence="2 3">
    <name type="scientific">Lithospermum erythrorhizon</name>
    <name type="common">Purple gromwell</name>
    <name type="synonym">Lithospermum officinale var. erythrorhizon</name>
    <dbReference type="NCBI Taxonomy" id="34254"/>
    <lineage>
        <taxon>Eukaryota</taxon>
        <taxon>Viridiplantae</taxon>
        <taxon>Streptophyta</taxon>
        <taxon>Embryophyta</taxon>
        <taxon>Tracheophyta</taxon>
        <taxon>Spermatophyta</taxon>
        <taxon>Magnoliopsida</taxon>
        <taxon>eudicotyledons</taxon>
        <taxon>Gunneridae</taxon>
        <taxon>Pentapetalae</taxon>
        <taxon>asterids</taxon>
        <taxon>lamiids</taxon>
        <taxon>Boraginales</taxon>
        <taxon>Boraginaceae</taxon>
        <taxon>Boraginoideae</taxon>
        <taxon>Lithospermeae</taxon>
        <taxon>Lithospermum</taxon>
    </lineage>
</organism>
<proteinExistence type="predicted"/>
<dbReference type="EMBL" id="BAABME010010233">
    <property type="protein sequence ID" value="GAA0176613.1"/>
    <property type="molecule type" value="Genomic_DNA"/>
</dbReference>
<dbReference type="AlphaFoldDB" id="A0AAV3RPS7"/>
<evidence type="ECO:0000313" key="2">
    <source>
        <dbReference type="EMBL" id="GAA0176613.1"/>
    </source>
</evidence>
<reference evidence="2 3" key="1">
    <citation type="submission" date="2024-01" db="EMBL/GenBank/DDBJ databases">
        <title>The complete chloroplast genome sequence of Lithospermum erythrorhizon: insights into the phylogenetic relationship among Boraginaceae species and the maternal lineages of purple gromwells.</title>
        <authorList>
            <person name="Okada T."/>
            <person name="Watanabe K."/>
        </authorList>
    </citation>
    <scope>NUCLEOTIDE SEQUENCE [LARGE SCALE GENOMIC DNA]</scope>
</reference>
<feature type="region of interest" description="Disordered" evidence="1">
    <location>
        <begin position="70"/>
        <end position="89"/>
    </location>
</feature>
<sequence length="89" mass="10210">MNTHHFKSFGGFAGGFGLKYTLDWLEQIYSHKRDLDYRKEDNETYERLLENDNKVTHGVLANLKELRKAAGKIESDDDSDDDGGCARNK</sequence>
<evidence type="ECO:0000313" key="3">
    <source>
        <dbReference type="Proteomes" id="UP001454036"/>
    </source>
</evidence>
<evidence type="ECO:0000256" key="1">
    <source>
        <dbReference type="SAM" id="MobiDB-lite"/>
    </source>
</evidence>
<comment type="caution">
    <text evidence="2">The sequence shown here is derived from an EMBL/GenBank/DDBJ whole genome shotgun (WGS) entry which is preliminary data.</text>
</comment>
<dbReference type="Proteomes" id="UP001454036">
    <property type="component" value="Unassembled WGS sequence"/>
</dbReference>
<keyword evidence="3" id="KW-1185">Reference proteome</keyword>